<name>A0A103Y4E6_CYNCS</name>
<dbReference type="AlphaFoldDB" id="A0A103Y4E6"/>
<evidence type="ECO:0000313" key="2">
    <source>
        <dbReference type="Proteomes" id="UP000243975"/>
    </source>
</evidence>
<organism evidence="1 2">
    <name type="scientific">Cynara cardunculus var. scolymus</name>
    <name type="common">Globe artichoke</name>
    <name type="synonym">Cynara scolymus</name>
    <dbReference type="NCBI Taxonomy" id="59895"/>
    <lineage>
        <taxon>Eukaryota</taxon>
        <taxon>Viridiplantae</taxon>
        <taxon>Streptophyta</taxon>
        <taxon>Embryophyta</taxon>
        <taxon>Tracheophyta</taxon>
        <taxon>Spermatophyta</taxon>
        <taxon>Magnoliopsida</taxon>
        <taxon>eudicotyledons</taxon>
        <taxon>Gunneridae</taxon>
        <taxon>Pentapetalae</taxon>
        <taxon>asterids</taxon>
        <taxon>campanulids</taxon>
        <taxon>Asterales</taxon>
        <taxon>Asteraceae</taxon>
        <taxon>Carduoideae</taxon>
        <taxon>Cardueae</taxon>
        <taxon>Carduinae</taxon>
        <taxon>Cynara</taxon>
    </lineage>
</organism>
<dbReference type="EMBL" id="LEKV01002658">
    <property type="protein sequence ID" value="KVI02322.1"/>
    <property type="molecule type" value="Genomic_DNA"/>
</dbReference>
<proteinExistence type="predicted"/>
<sequence length="65" mass="7441">MDSAGAGYGNMKKFAVVEYYSKVIWNYHHEEAAQKQQPRLAANLPWRDGEYSLSNTVEFCCIPNL</sequence>
<reference evidence="1 2" key="1">
    <citation type="journal article" date="2016" name="Sci. Rep.">
        <title>The genome sequence of the outbreeding globe artichoke constructed de novo incorporating a phase-aware low-pass sequencing strategy of F1 progeny.</title>
        <authorList>
            <person name="Scaglione D."/>
            <person name="Reyes-Chin-Wo S."/>
            <person name="Acquadro A."/>
            <person name="Froenicke L."/>
            <person name="Portis E."/>
            <person name="Beitel C."/>
            <person name="Tirone M."/>
            <person name="Mauro R."/>
            <person name="Lo Monaco A."/>
            <person name="Mauromicale G."/>
            <person name="Faccioli P."/>
            <person name="Cattivelli L."/>
            <person name="Rieseberg L."/>
            <person name="Michelmore R."/>
            <person name="Lanteri S."/>
        </authorList>
    </citation>
    <scope>NUCLEOTIDE SEQUENCE [LARGE SCALE GENOMIC DNA]</scope>
    <source>
        <strain evidence="1">2C</strain>
    </source>
</reference>
<dbReference type="Gramene" id="KVI02322">
    <property type="protein sequence ID" value="KVI02322"/>
    <property type="gene ID" value="Ccrd_019393"/>
</dbReference>
<accession>A0A103Y4E6</accession>
<comment type="caution">
    <text evidence="1">The sequence shown here is derived from an EMBL/GenBank/DDBJ whole genome shotgun (WGS) entry which is preliminary data.</text>
</comment>
<dbReference type="Proteomes" id="UP000243975">
    <property type="component" value="Unassembled WGS sequence"/>
</dbReference>
<gene>
    <name evidence="1" type="ORF">Ccrd_019393</name>
</gene>
<protein>
    <submittedName>
        <fullName evidence="1">Uncharacterized protein</fullName>
    </submittedName>
</protein>
<keyword evidence="2" id="KW-1185">Reference proteome</keyword>
<evidence type="ECO:0000313" key="1">
    <source>
        <dbReference type="EMBL" id="KVI02322.1"/>
    </source>
</evidence>